<proteinExistence type="inferred from homology"/>
<dbReference type="PIRSF" id="PIRSF028756">
    <property type="entry name" value="PPK2_prd"/>
    <property type="match status" value="1"/>
</dbReference>
<reference evidence="5 6" key="1">
    <citation type="submission" date="2014-06" db="EMBL/GenBank/DDBJ databases">
        <title>Genomes of Alteromonas australica, a world apart.</title>
        <authorList>
            <person name="Gonzaga A."/>
            <person name="Lopez-Perez M."/>
            <person name="Rodriguez-Valera F."/>
        </authorList>
    </citation>
    <scope>NUCLEOTIDE SEQUENCE [LARGE SCALE GENOMIC DNA]</scope>
    <source>
        <strain evidence="5 6">H 17</strain>
    </source>
</reference>
<accession>A0A075P256</accession>
<organism evidence="5 6">
    <name type="scientific">Alteromonas australica</name>
    <dbReference type="NCBI Taxonomy" id="589873"/>
    <lineage>
        <taxon>Bacteria</taxon>
        <taxon>Pseudomonadati</taxon>
        <taxon>Pseudomonadota</taxon>
        <taxon>Gammaproteobacteria</taxon>
        <taxon>Alteromonadales</taxon>
        <taxon>Alteromonadaceae</taxon>
        <taxon>Alteromonas/Salinimonas group</taxon>
        <taxon>Alteromonas</taxon>
    </lineage>
</organism>
<dbReference type="eggNOG" id="COG2326">
    <property type="taxonomic scope" value="Bacteria"/>
</dbReference>
<evidence type="ECO:0000313" key="6">
    <source>
        <dbReference type="Proteomes" id="UP000056090"/>
    </source>
</evidence>
<feature type="domain" description="Polyphosphate kinase-2-related" evidence="4">
    <location>
        <begin position="24"/>
        <end position="242"/>
    </location>
</feature>
<dbReference type="PANTHER" id="PTHR34383:SF3">
    <property type="entry name" value="POLYPHOSPHATE:AMP PHOSPHOTRANSFERASE"/>
    <property type="match status" value="1"/>
</dbReference>
<dbReference type="AlphaFoldDB" id="A0A075P256"/>
<dbReference type="PANTHER" id="PTHR34383">
    <property type="entry name" value="POLYPHOSPHATE:AMP PHOSPHOTRANSFERASE-RELATED"/>
    <property type="match status" value="1"/>
</dbReference>
<comment type="similarity">
    <text evidence="1">Belongs to the polyphosphate kinase 2 (PPK2) family. Class I subfamily.</text>
</comment>
<evidence type="ECO:0000259" key="4">
    <source>
        <dbReference type="Pfam" id="PF03976"/>
    </source>
</evidence>
<dbReference type="GeneID" id="78256234"/>
<dbReference type="Pfam" id="PF03976">
    <property type="entry name" value="PPK2"/>
    <property type="match status" value="1"/>
</dbReference>
<evidence type="ECO:0000256" key="1">
    <source>
        <dbReference type="ARBA" id="ARBA00009924"/>
    </source>
</evidence>
<dbReference type="InterPro" id="IPR027417">
    <property type="entry name" value="P-loop_NTPase"/>
</dbReference>
<name>A0A075P256_9ALTE</name>
<protein>
    <submittedName>
        <fullName evidence="5">Polyphosphate kinase</fullName>
    </submittedName>
</protein>
<gene>
    <name evidence="5" type="ORF">EP13_15175</name>
</gene>
<dbReference type="SUPFAM" id="SSF52540">
    <property type="entry name" value="P-loop containing nucleoside triphosphate hydrolases"/>
    <property type="match status" value="1"/>
</dbReference>
<dbReference type="EMBL" id="CP008849">
    <property type="protein sequence ID" value="AIF99916.1"/>
    <property type="molecule type" value="Genomic_DNA"/>
</dbReference>
<keyword evidence="6" id="KW-1185">Reference proteome</keyword>
<dbReference type="Proteomes" id="UP000056090">
    <property type="component" value="Chromosome"/>
</dbReference>
<dbReference type="InterPro" id="IPR016898">
    <property type="entry name" value="Polyphosphate_phosphotransfera"/>
</dbReference>
<sequence length="273" mass="32202">MEEHAKLSAPPQLEETFPPSQFEQKDDYKRALKEWQQALFHVQQAYYHQNKRALIIFEGWDAAGKGGAIRRVTEQLDPRGVQVYPIAKPTSEEMNKHFLYRFWMKIPSPGTFAILDRSHYGRVLVERIDNLATQNEWQRAYHEINEFEKTLSDDAVRIVKVFMHISKEEQRRRFEERLNNPYKRWKLTKEDLHNRAKREEYITAINQMLAKTHTRFAPWKVINGEHKWQARVDTLKYITSKLSEGVDIAPPPLDASLIKMAASQLDIDETAIR</sequence>
<keyword evidence="2" id="KW-0808">Transferase</keyword>
<dbReference type="RefSeq" id="WP_044059039.1">
    <property type="nucleotide sequence ID" value="NZ_CBCSKJ010000002.1"/>
</dbReference>
<evidence type="ECO:0000256" key="3">
    <source>
        <dbReference type="ARBA" id="ARBA00022777"/>
    </source>
</evidence>
<dbReference type="InterPro" id="IPR022488">
    <property type="entry name" value="PPK2-related"/>
</dbReference>
<dbReference type="KEGG" id="aal:EP13_15175"/>
<dbReference type="GO" id="GO:0008976">
    <property type="term" value="F:polyphosphate kinase activity"/>
    <property type="evidence" value="ECO:0007669"/>
    <property type="project" value="InterPro"/>
</dbReference>
<evidence type="ECO:0000313" key="5">
    <source>
        <dbReference type="EMBL" id="AIF99916.1"/>
    </source>
</evidence>
<keyword evidence="3 5" id="KW-0418">Kinase</keyword>
<dbReference type="Gene3D" id="3.40.50.300">
    <property type="entry name" value="P-loop containing nucleotide triphosphate hydrolases"/>
    <property type="match status" value="1"/>
</dbReference>
<evidence type="ECO:0000256" key="2">
    <source>
        <dbReference type="ARBA" id="ARBA00022679"/>
    </source>
</evidence>